<evidence type="ECO:0000313" key="9">
    <source>
        <dbReference type="Proteomes" id="UP000198734"/>
    </source>
</evidence>
<accession>A0A1I5Z8G7</accession>
<gene>
    <name evidence="8" type="ORF">SAMN05421670_2497</name>
</gene>
<evidence type="ECO:0000256" key="7">
    <source>
        <dbReference type="SAM" id="Phobius"/>
    </source>
</evidence>
<name>A0A1I5Z8G7_9BACI</name>
<evidence type="ECO:0000256" key="1">
    <source>
        <dbReference type="ARBA" id="ARBA00004162"/>
    </source>
</evidence>
<comment type="subcellular location">
    <subcellularLocation>
        <location evidence="1">Cell membrane</location>
        <topology evidence="1">Single-pass membrane protein</topology>
    </subcellularLocation>
</comment>
<dbReference type="STRING" id="126156.SAMN05421670_2497"/>
<comment type="similarity">
    <text evidence="2">Belongs to the EssA family.</text>
</comment>
<dbReference type="InterPro" id="IPR018920">
    <property type="entry name" value="EssA/YueC"/>
</dbReference>
<evidence type="ECO:0000256" key="4">
    <source>
        <dbReference type="ARBA" id="ARBA00022692"/>
    </source>
</evidence>
<dbReference type="Pfam" id="PF10661">
    <property type="entry name" value="EssA"/>
    <property type="match status" value="1"/>
</dbReference>
<evidence type="ECO:0000256" key="6">
    <source>
        <dbReference type="ARBA" id="ARBA00023136"/>
    </source>
</evidence>
<keyword evidence="3" id="KW-1003">Cell membrane</keyword>
<organism evidence="8 9">
    <name type="scientific">Psychrobacillus psychrotolerans</name>
    <dbReference type="NCBI Taxonomy" id="126156"/>
    <lineage>
        <taxon>Bacteria</taxon>
        <taxon>Bacillati</taxon>
        <taxon>Bacillota</taxon>
        <taxon>Bacilli</taxon>
        <taxon>Bacillales</taxon>
        <taxon>Bacillaceae</taxon>
        <taxon>Psychrobacillus</taxon>
    </lineage>
</organism>
<keyword evidence="4 7" id="KW-0812">Transmembrane</keyword>
<evidence type="ECO:0000256" key="2">
    <source>
        <dbReference type="ARBA" id="ARBA00008570"/>
    </source>
</evidence>
<protein>
    <submittedName>
        <fullName evidence="8">Type VII secretion protein EssA</fullName>
    </submittedName>
</protein>
<dbReference type="Proteomes" id="UP000198734">
    <property type="component" value="Unassembled WGS sequence"/>
</dbReference>
<dbReference type="OrthoDB" id="2437241at2"/>
<dbReference type="InterPro" id="IPR034026">
    <property type="entry name" value="EssA"/>
</dbReference>
<dbReference type="NCBIfam" id="TIGR03927">
    <property type="entry name" value="T7SS_EssA_Firm"/>
    <property type="match status" value="1"/>
</dbReference>
<dbReference type="AlphaFoldDB" id="A0A1I5Z8G7"/>
<keyword evidence="5 7" id="KW-1133">Transmembrane helix</keyword>
<evidence type="ECO:0000256" key="3">
    <source>
        <dbReference type="ARBA" id="ARBA00022475"/>
    </source>
</evidence>
<reference evidence="9" key="1">
    <citation type="submission" date="2016-10" db="EMBL/GenBank/DDBJ databases">
        <authorList>
            <person name="Varghese N."/>
            <person name="Submissions S."/>
        </authorList>
    </citation>
    <scope>NUCLEOTIDE SEQUENCE [LARGE SCALE GENOMIC DNA]</scope>
    <source>
        <strain evidence="9">DSM 11706</strain>
    </source>
</reference>
<evidence type="ECO:0000256" key="5">
    <source>
        <dbReference type="ARBA" id="ARBA00022989"/>
    </source>
</evidence>
<feature type="transmembrane region" description="Helical" evidence="7">
    <location>
        <begin position="140"/>
        <end position="162"/>
    </location>
</feature>
<evidence type="ECO:0000313" key="8">
    <source>
        <dbReference type="EMBL" id="SFQ52741.1"/>
    </source>
</evidence>
<sequence length="172" mass="19814">MKRMRAKWRFILPLIILMFIGTSFIVVAEEPKEAKDLDPLIYEKLEFKKNTDYLHDKQKTEMKNTIPEKQFDIYFDGRNKLPNRGDTSFLFQTAERGEKSTVTAKSSELKLFSSSDTKKLELSAAEMKEEKSSNNSVRNILFFGIIALGVLMLFVILLPRLVNANDSKKIAK</sequence>
<proteinExistence type="inferred from homology"/>
<keyword evidence="9" id="KW-1185">Reference proteome</keyword>
<dbReference type="EMBL" id="FOXU01000004">
    <property type="protein sequence ID" value="SFQ52741.1"/>
    <property type="molecule type" value="Genomic_DNA"/>
</dbReference>
<keyword evidence="6 7" id="KW-0472">Membrane</keyword>
<dbReference type="GO" id="GO:0005886">
    <property type="term" value="C:plasma membrane"/>
    <property type="evidence" value="ECO:0007669"/>
    <property type="project" value="UniProtKB-SubCell"/>
</dbReference>